<proteinExistence type="predicted"/>
<sequence length="361" mass="42033">MDNFAERIRMHVDRTILGKVIAENIHNALGALVIGVDSTLDKRIINKLQQLGYEEIWVYKDNEDENRDDDSTALEDELSQDIEMNNDEPHKIYAIIKNSIESMMESIEDDKQISYKKIYSISDMLIHKFNDHGDLLQMIKYFKSMDKTTYSHSIVVGLLCLMMGRWMDFKETKIRDLVCAGLLHHIKESKMTEKYLSTMDDGTSEKLRDPNEYAEFVYESMQKNFGMNLDITLGVLQHQEREDGSGYPMGLKGEQTHEFAKIIAIVDTYDNLMSQYVYENEQSAFKVLEIFFNNSFGLFSPKYLHVFLNNISYFHLGDIVTLNTGKQAEVIFINTNYISRPIVKMDDVYIDLFENKELEIM</sequence>
<dbReference type="Gene3D" id="1.10.3210.10">
    <property type="entry name" value="Hypothetical protein af1432"/>
    <property type="match status" value="1"/>
</dbReference>
<dbReference type="PANTHER" id="PTHR43155:SF2">
    <property type="entry name" value="CYCLIC DI-GMP PHOSPHODIESTERASE PA4108"/>
    <property type="match status" value="1"/>
</dbReference>
<dbReference type="KEGG" id="vpy:HZI73_03590"/>
<organism evidence="2 3">
    <name type="scientific">Vallitalea pronyensis</name>
    <dbReference type="NCBI Taxonomy" id="1348613"/>
    <lineage>
        <taxon>Bacteria</taxon>
        <taxon>Bacillati</taxon>
        <taxon>Bacillota</taxon>
        <taxon>Clostridia</taxon>
        <taxon>Lachnospirales</taxon>
        <taxon>Vallitaleaceae</taxon>
        <taxon>Vallitalea</taxon>
    </lineage>
</organism>
<accession>A0A8J8MHI8</accession>
<dbReference type="Proteomes" id="UP000683246">
    <property type="component" value="Chromosome"/>
</dbReference>
<feature type="domain" description="HD-GYP" evidence="1">
    <location>
        <begin position="127"/>
        <end position="323"/>
    </location>
</feature>
<dbReference type="InterPro" id="IPR003607">
    <property type="entry name" value="HD/PDEase_dom"/>
</dbReference>
<dbReference type="RefSeq" id="WP_212696892.1">
    <property type="nucleotide sequence ID" value="NZ_CP058649.1"/>
</dbReference>
<evidence type="ECO:0000313" key="3">
    <source>
        <dbReference type="Proteomes" id="UP000683246"/>
    </source>
</evidence>
<gene>
    <name evidence="2" type="ORF">HZI73_03590</name>
</gene>
<dbReference type="EMBL" id="CP058649">
    <property type="protein sequence ID" value="QUI21423.1"/>
    <property type="molecule type" value="Genomic_DNA"/>
</dbReference>
<dbReference type="InterPro" id="IPR037522">
    <property type="entry name" value="HD_GYP_dom"/>
</dbReference>
<evidence type="ECO:0000313" key="2">
    <source>
        <dbReference type="EMBL" id="QUI21423.1"/>
    </source>
</evidence>
<name>A0A8J8MHI8_9FIRM</name>
<dbReference type="AlphaFoldDB" id="A0A8J8MHI8"/>
<reference evidence="2" key="1">
    <citation type="submission" date="2020-07" db="EMBL/GenBank/DDBJ databases">
        <title>Vallitalea pronyensis genome.</title>
        <authorList>
            <person name="Postec A."/>
        </authorList>
    </citation>
    <scope>NUCLEOTIDE SEQUENCE</scope>
    <source>
        <strain evidence="2">FatNI3</strain>
    </source>
</reference>
<dbReference type="PANTHER" id="PTHR43155">
    <property type="entry name" value="CYCLIC DI-GMP PHOSPHODIESTERASE PA4108-RELATED"/>
    <property type="match status" value="1"/>
</dbReference>
<evidence type="ECO:0000259" key="1">
    <source>
        <dbReference type="PROSITE" id="PS51832"/>
    </source>
</evidence>
<dbReference type="PROSITE" id="PS51832">
    <property type="entry name" value="HD_GYP"/>
    <property type="match status" value="1"/>
</dbReference>
<protein>
    <submittedName>
        <fullName evidence="2">HD domain-containing protein</fullName>
    </submittedName>
</protein>
<dbReference type="SUPFAM" id="SSF109604">
    <property type="entry name" value="HD-domain/PDEase-like"/>
    <property type="match status" value="1"/>
</dbReference>
<keyword evidence="3" id="KW-1185">Reference proteome</keyword>
<dbReference type="Pfam" id="PF13487">
    <property type="entry name" value="HD_5"/>
    <property type="match status" value="1"/>
</dbReference>
<dbReference type="CDD" id="cd00077">
    <property type="entry name" value="HDc"/>
    <property type="match status" value="1"/>
</dbReference>